<dbReference type="AlphaFoldDB" id="A0A7M7PAP8"/>
<reference evidence="2" key="2">
    <citation type="submission" date="2021-01" db="UniProtKB">
        <authorList>
            <consortium name="EnsemblMetazoa"/>
        </authorList>
    </citation>
    <scope>IDENTIFICATION</scope>
</reference>
<keyword evidence="3" id="KW-1185">Reference proteome</keyword>
<organism evidence="2 3">
    <name type="scientific">Strongylocentrotus purpuratus</name>
    <name type="common">Purple sea urchin</name>
    <dbReference type="NCBI Taxonomy" id="7668"/>
    <lineage>
        <taxon>Eukaryota</taxon>
        <taxon>Metazoa</taxon>
        <taxon>Echinodermata</taxon>
        <taxon>Eleutherozoa</taxon>
        <taxon>Echinozoa</taxon>
        <taxon>Echinoidea</taxon>
        <taxon>Euechinoidea</taxon>
        <taxon>Echinacea</taxon>
        <taxon>Camarodonta</taxon>
        <taxon>Echinidea</taxon>
        <taxon>Strongylocentrotidae</taxon>
        <taxon>Strongylocentrotus</taxon>
    </lineage>
</organism>
<feature type="region of interest" description="Disordered" evidence="1">
    <location>
        <begin position="67"/>
        <end position="129"/>
    </location>
</feature>
<dbReference type="Proteomes" id="UP000007110">
    <property type="component" value="Unassembled WGS sequence"/>
</dbReference>
<protein>
    <recommendedName>
        <fullName evidence="4">C2H2-type domain-containing protein</fullName>
    </recommendedName>
</protein>
<dbReference type="EnsemblMetazoa" id="XM_030992445">
    <property type="protein sequence ID" value="XP_030848305"/>
    <property type="gene ID" value="LOC115926873"/>
</dbReference>
<reference evidence="3" key="1">
    <citation type="submission" date="2015-02" db="EMBL/GenBank/DDBJ databases">
        <title>Genome sequencing for Strongylocentrotus purpuratus.</title>
        <authorList>
            <person name="Murali S."/>
            <person name="Liu Y."/>
            <person name="Vee V."/>
            <person name="English A."/>
            <person name="Wang M."/>
            <person name="Skinner E."/>
            <person name="Han Y."/>
            <person name="Muzny D.M."/>
            <person name="Worley K.C."/>
            <person name="Gibbs R.A."/>
        </authorList>
    </citation>
    <scope>NUCLEOTIDE SEQUENCE</scope>
</reference>
<proteinExistence type="predicted"/>
<dbReference type="GeneID" id="115926873"/>
<accession>A0A7M7PAP8</accession>
<evidence type="ECO:0000256" key="1">
    <source>
        <dbReference type="SAM" id="MobiDB-lite"/>
    </source>
</evidence>
<evidence type="ECO:0008006" key="4">
    <source>
        <dbReference type="Google" id="ProtNLM"/>
    </source>
</evidence>
<name>A0A7M7PAP8_STRPU</name>
<evidence type="ECO:0000313" key="2">
    <source>
        <dbReference type="EnsemblMetazoa" id="XP_030848305"/>
    </source>
</evidence>
<sequence>MDIESLKTHGCRIKAFSCHLCSDTFQTPEQLYNHKCSTQTFTCHMCNKKCSSAKELNQHPCIDTNDIRIGKGSSNAGRDNPMNKGSVVEIETGGKGSTTTGQGAGQERTVERWTMERWTSASGPCHGES</sequence>
<dbReference type="RefSeq" id="XP_030848305.1">
    <property type="nucleotide sequence ID" value="XM_030992445.1"/>
</dbReference>
<dbReference type="KEGG" id="spu:115926873"/>
<dbReference type="InParanoid" id="A0A7M7PAP8"/>
<evidence type="ECO:0000313" key="3">
    <source>
        <dbReference type="Proteomes" id="UP000007110"/>
    </source>
</evidence>